<evidence type="ECO:0000256" key="1">
    <source>
        <dbReference type="SAM" id="MobiDB-lite"/>
    </source>
</evidence>
<protein>
    <submittedName>
        <fullName evidence="2">Uncharacterized protein</fullName>
    </submittedName>
</protein>
<proteinExistence type="predicted"/>
<evidence type="ECO:0000313" key="2">
    <source>
        <dbReference type="EMBL" id="KAK3364415.1"/>
    </source>
</evidence>
<reference evidence="2" key="1">
    <citation type="journal article" date="2023" name="Mol. Phylogenet. Evol.">
        <title>Genome-scale phylogeny and comparative genomics of the fungal order Sordariales.</title>
        <authorList>
            <person name="Hensen N."/>
            <person name="Bonometti L."/>
            <person name="Westerberg I."/>
            <person name="Brannstrom I.O."/>
            <person name="Guillou S."/>
            <person name="Cros-Aarteil S."/>
            <person name="Calhoun S."/>
            <person name="Haridas S."/>
            <person name="Kuo A."/>
            <person name="Mondo S."/>
            <person name="Pangilinan J."/>
            <person name="Riley R."/>
            <person name="LaButti K."/>
            <person name="Andreopoulos B."/>
            <person name="Lipzen A."/>
            <person name="Chen C."/>
            <person name="Yan M."/>
            <person name="Daum C."/>
            <person name="Ng V."/>
            <person name="Clum A."/>
            <person name="Steindorff A."/>
            <person name="Ohm R.A."/>
            <person name="Martin F."/>
            <person name="Silar P."/>
            <person name="Natvig D.O."/>
            <person name="Lalanne C."/>
            <person name="Gautier V."/>
            <person name="Ament-Velasquez S.L."/>
            <person name="Kruys A."/>
            <person name="Hutchinson M.I."/>
            <person name="Powell A.J."/>
            <person name="Barry K."/>
            <person name="Miller A.N."/>
            <person name="Grigoriev I.V."/>
            <person name="Debuchy R."/>
            <person name="Gladieux P."/>
            <person name="Hiltunen Thoren M."/>
            <person name="Johannesson H."/>
        </authorList>
    </citation>
    <scope>NUCLEOTIDE SEQUENCE</scope>
    <source>
        <strain evidence="2">CBS 955.72</strain>
    </source>
</reference>
<name>A0AAJ0HWY8_9PEZI</name>
<gene>
    <name evidence="2" type="ORF">B0T25DRAFT_563442</name>
</gene>
<feature type="region of interest" description="Disordered" evidence="1">
    <location>
        <begin position="71"/>
        <end position="115"/>
    </location>
</feature>
<sequence>MVFVLALTFRKEVKDTFVTKDEFQSFCIEVKDEFQGFRNELNEFNVNLLQLAARTLNSNLKNPTLLIRSVPIPGPNSSRGTIEPVPTLFPRHADDQRHLRGSDREEEPAHTDPERAVELLEDILGLQEDNLMAFRERARQLATRPSVVTKREQPFYSKRE</sequence>
<dbReference type="EMBL" id="JAUIQD010000001">
    <property type="protein sequence ID" value="KAK3364415.1"/>
    <property type="molecule type" value="Genomic_DNA"/>
</dbReference>
<feature type="region of interest" description="Disordered" evidence="1">
    <location>
        <begin position="139"/>
        <end position="160"/>
    </location>
</feature>
<dbReference type="Proteomes" id="UP001275084">
    <property type="component" value="Unassembled WGS sequence"/>
</dbReference>
<accession>A0AAJ0HWY8</accession>
<feature type="compositionally biased region" description="Basic and acidic residues" evidence="1">
    <location>
        <begin position="91"/>
        <end position="115"/>
    </location>
</feature>
<reference evidence="2" key="2">
    <citation type="submission" date="2023-06" db="EMBL/GenBank/DDBJ databases">
        <authorList>
            <consortium name="Lawrence Berkeley National Laboratory"/>
            <person name="Haridas S."/>
            <person name="Hensen N."/>
            <person name="Bonometti L."/>
            <person name="Westerberg I."/>
            <person name="Brannstrom I.O."/>
            <person name="Guillou S."/>
            <person name="Cros-Aarteil S."/>
            <person name="Calhoun S."/>
            <person name="Kuo A."/>
            <person name="Mondo S."/>
            <person name="Pangilinan J."/>
            <person name="Riley R."/>
            <person name="Labutti K."/>
            <person name="Andreopoulos B."/>
            <person name="Lipzen A."/>
            <person name="Chen C."/>
            <person name="Yanf M."/>
            <person name="Daum C."/>
            <person name="Ng V."/>
            <person name="Clum A."/>
            <person name="Steindorff A."/>
            <person name="Ohm R."/>
            <person name="Martin F."/>
            <person name="Silar P."/>
            <person name="Natvig D."/>
            <person name="Lalanne C."/>
            <person name="Gautier V."/>
            <person name="Ament-Velasquez S.L."/>
            <person name="Kruys A."/>
            <person name="Hutchinson M.I."/>
            <person name="Powell A.J."/>
            <person name="Barry K."/>
            <person name="Miller A.N."/>
            <person name="Grigoriev I.V."/>
            <person name="Debuchy R."/>
            <person name="Gladieux P."/>
            <person name="Thoren M.H."/>
            <person name="Johannesson H."/>
        </authorList>
    </citation>
    <scope>NUCLEOTIDE SEQUENCE</scope>
    <source>
        <strain evidence="2">CBS 955.72</strain>
    </source>
</reference>
<organism evidence="2 3">
    <name type="scientific">Lasiosphaeria hispida</name>
    <dbReference type="NCBI Taxonomy" id="260671"/>
    <lineage>
        <taxon>Eukaryota</taxon>
        <taxon>Fungi</taxon>
        <taxon>Dikarya</taxon>
        <taxon>Ascomycota</taxon>
        <taxon>Pezizomycotina</taxon>
        <taxon>Sordariomycetes</taxon>
        <taxon>Sordariomycetidae</taxon>
        <taxon>Sordariales</taxon>
        <taxon>Lasiosphaeriaceae</taxon>
        <taxon>Lasiosphaeria</taxon>
    </lineage>
</organism>
<keyword evidence="3" id="KW-1185">Reference proteome</keyword>
<feature type="compositionally biased region" description="Basic and acidic residues" evidence="1">
    <location>
        <begin position="149"/>
        <end position="160"/>
    </location>
</feature>
<evidence type="ECO:0000313" key="3">
    <source>
        <dbReference type="Proteomes" id="UP001275084"/>
    </source>
</evidence>
<dbReference type="AlphaFoldDB" id="A0AAJ0HWY8"/>
<comment type="caution">
    <text evidence="2">The sequence shown here is derived from an EMBL/GenBank/DDBJ whole genome shotgun (WGS) entry which is preliminary data.</text>
</comment>